<feature type="compositionally biased region" description="Polar residues" evidence="1">
    <location>
        <begin position="107"/>
        <end position="128"/>
    </location>
</feature>
<feature type="compositionally biased region" description="Polar residues" evidence="1">
    <location>
        <begin position="687"/>
        <end position="703"/>
    </location>
</feature>
<feature type="compositionally biased region" description="Low complexity" evidence="1">
    <location>
        <begin position="1141"/>
        <end position="1159"/>
    </location>
</feature>
<reference evidence="5" key="1">
    <citation type="submission" date="2025-08" db="UniProtKB">
        <authorList>
            <consortium name="RefSeq"/>
        </authorList>
    </citation>
    <scope>IDENTIFICATION</scope>
</reference>
<dbReference type="RefSeq" id="XP_029318447.1">
    <property type="nucleotide sequence ID" value="XM_029462587.1"/>
</dbReference>
<feature type="compositionally biased region" description="Low complexity" evidence="1">
    <location>
        <begin position="1190"/>
        <end position="1210"/>
    </location>
</feature>
<feature type="domain" description="Fibronectin type-III" evidence="3">
    <location>
        <begin position="331"/>
        <end position="426"/>
    </location>
</feature>
<dbReference type="PANTHER" id="PTHR23197:SF8">
    <property type="entry name" value="FIBRONECTIN TYPE III DOMAIN-CONTAINING PROTEIN 1"/>
    <property type="match status" value="1"/>
</dbReference>
<dbReference type="OrthoDB" id="6129306at2759"/>
<dbReference type="PANTHER" id="PTHR23197">
    <property type="entry name" value="TARSH-RELATED FIBRONECTIN DOMAIN-CONTAINING"/>
    <property type="match status" value="1"/>
</dbReference>
<evidence type="ECO:0000256" key="1">
    <source>
        <dbReference type="SAM" id="MobiDB-lite"/>
    </source>
</evidence>
<feature type="compositionally biased region" description="Low complexity" evidence="1">
    <location>
        <begin position="1503"/>
        <end position="1522"/>
    </location>
</feature>
<evidence type="ECO:0000313" key="5">
    <source>
        <dbReference type="RefSeq" id="XP_029318447.1"/>
    </source>
</evidence>
<feature type="region of interest" description="Disordered" evidence="1">
    <location>
        <begin position="749"/>
        <end position="1315"/>
    </location>
</feature>
<dbReference type="Pfam" id="PF00041">
    <property type="entry name" value="fn3"/>
    <property type="match status" value="2"/>
</dbReference>
<keyword evidence="4" id="KW-1185">Reference proteome</keyword>
<dbReference type="InterPro" id="IPR049109">
    <property type="entry name" value="TARSH/FNDC1_C"/>
</dbReference>
<feature type="region of interest" description="Disordered" evidence="1">
    <location>
        <begin position="107"/>
        <end position="228"/>
    </location>
</feature>
<feature type="region of interest" description="Disordered" evidence="1">
    <location>
        <begin position="1502"/>
        <end position="1542"/>
    </location>
</feature>
<evidence type="ECO:0000259" key="3">
    <source>
        <dbReference type="PROSITE" id="PS50853"/>
    </source>
</evidence>
<dbReference type="PRINTS" id="PR00014">
    <property type="entry name" value="FNTYPEIII"/>
</dbReference>
<evidence type="ECO:0000313" key="4">
    <source>
        <dbReference type="Proteomes" id="UP000504630"/>
    </source>
</evidence>
<feature type="compositionally biased region" description="Low complexity" evidence="1">
    <location>
        <begin position="1240"/>
        <end position="1253"/>
    </location>
</feature>
<feature type="compositionally biased region" description="Polar residues" evidence="1">
    <location>
        <begin position="751"/>
        <end position="812"/>
    </location>
</feature>
<dbReference type="InterPro" id="IPR036116">
    <property type="entry name" value="FN3_sf"/>
</dbReference>
<dbReference type="InterPro" id="IPR003961">
    <property type="entry name" value="FN3_dom"/>
</dbReference>
<dbReference type="CDD" id="cd00063">
    <property type="entry name" value="FN3"/>
    <property type="match status" value="3"/>
</dbReference>
<accession>A0A6J2S9M1</accession>
<dbReference type="Pfam" id="PF21731">
    <property type="entry name" value="TARSH_C"/>
    <property type="match status" value="1"/>
</dbReference>
<protein>
    <submittedName>
        <fullName evidence="5">Fibronectin type III domain-containing protein 1 isoform X1</fullName>
    </submittedName>
</protein>
<feature type="compositionally biased region" description="Polar residues" evidence="1">
    <location>
        <begin position="905"/>
        <end position="914"/>
    </location>
</feature>
<name>A0A6J2S9M1_COTGO</name>
<feature type="chain" id="PRO_5026886249" evidence="2">
    <location>
        <begin position="25"/>
        <end position="1833"/>
    </location>
</feature>
<feature type="compositionally biased region" description="Acidic residues" evidence="1">
    <location>
        <begin position="558"/>
        <end position="571"/>
    </location>
</feature>
<feature type="compositionally biased region" description="Low complexity" evidence="1">
    <location>
        <begin position="608"/>
        <end position="660"/>
    </location>
</feature>
<feature type="compositionally biased region" description="Basic and acidic residues" evidence="1">
    <location>
        <begin position="915"/>
        <end position="929"/>
    </location>
</feature>
<dbReference type="GeneID" id="115028764"/>
<feature type="compositionally biased region" description="Basic and acidic residues" evidence="1">
    <location>
        <begin position="435"/>
        <end position="451"/>
    </location>
</feature>
<feature type="compositionally biased region" description="Polar residues" evidence="1">
    <location>
        <begin position="142"/>
        <end position="156"/>
    </location>
</feature>
<feature type="domain" description="Fibronectin type-III" evidence="3">
    <location>
        <begin position="1597"/>
        <end position="1691"/>
    </location>
</feature>
<feature type="compositionally biased region" description="Low complexity" evidence="1">
    <location>
        <begin position="849"/>
        <end position="867"/>
    </location>
</feature>
<feature type="signal peptide" evidence="2">
    <location>
        <begin position="1"/>
        <end position="24"/>
    </location>
</feature>
<dbReference type="InParanoid" id="A0A6J2S9M1"/>
<feature type="compositionally biased region" description="Basic residues" evidence="1">
    <location>
        <begin position="586"/>
        <end position="606"/>
    </location>
</feature>
<feature type="compositionally biased region" description="Polar residues" evidence="1">
    <location>
        <begin position="30"/>
        <end position="39"/>
    </location>
</feature>
<feature type="compositionally biased region" description="Low complexity" evidence="1">
    <location>
        <begin position="536"/>
        <end position="546"/>
    </location>
</feature>
<sequence>MALAASRTLLALFVTFCAPGCGYSAEKPLRSNNGKQTSVDKGLRDSWEPSIHLDGRPVDRFVISSSKPTRSHRFTKMGKDSRSHLLEDVDPEWVNLDGFAVLGGAPVSNSSAGPARSPQTPARKQPSVQRAARVDRTARTLAVSNTRRAPQSSSGPRQPERALAGAPPLERRRQHHTKPQSDQRNRNTAKLTSESVHVVSLQAQRSLGRSAPANRAVATKTTTPEPPEYEARDIGVRVMSPQSVLISWVDPAVEMGKVEPGVIRSYTIRYREKGESARWEYKDSTQRRLLIDTLSADGMYEFSVRISQAENHGKWSVSVFQRTPESAPSGPPENFEVKPLRGKGTAVIATWDPPEEPNGRIREYILSYAPAMKPFGMKSVTYRSSSTTATLDGLTPGERYIFKIRATNRRGQGPQSKVLSVVMPGSSSAASSISKTKDSRRTSHTPSKQDTDHEELDLQSTQVTKEPTTTPQPRPAAPVNRRGRPLSQSRSYHGIFSSVRGSVRQAVNRGSSKGRAQDREDEKEEEEEKMPTTASPVEETTTMEVVPETKEPVNDVSPEFEDEGGYDEEPLTTETPSLKVLTPSPTKRRPNPPPRRPIKIRVHQKPGSKAASSSSSSSSSPSSSSATSSNSSSSSTSSSSSSSSPSTTSLSSSSSIQESAASRKDYVASTYPESKDSFDKASITHAKASSTVLKETNSQQTDAASVVRGSASVGRTIGSGSGSRYGYNRRHHGLLFRGNTTRMLNGYKPALTSQSNLPSRTSNTRSSASQSTLPDRTQNHGTSHTLNSATSRSPSGSATQSQATSDAYNSDKSQSTSGSRSEGSTTSQSSGTKPSTSQRSSNHPSNTDSAGSSQSTSLRGSQSSATSHNTQSSRTSPERDTTYREGNDDSNYKNTDAELTKVEEPTSSSKPQPTEQERGEEEERSKSSNEKPVVPRTRMNPSFAERFPWLASRYPGRFGSGTRASSSRQEGKTPFTRTSSSLGAGRSISRGTPTRVSGAAGAAGVSTIQETSEDLRTHDLLKNGVGVGSVKPSLTNQNTASSDARNPSTSSSSSSSAATSSNSDSHPSSGGHGASSESVHRGTSNNNDHNEDYLHERSREISGNNDKVSDATALQKNPTKTSTNRNIEDNDSVDTRETSSRTRPGSPSGGTSSFRRPGTGVNGRGRSPLIANRQFGGSKLPIRPQPAQNSRLGSSTSDASSSLSDSSSSSNVPQPVLTTDRDLVSGNTVTKTGGLNGGNSQSTSSSSTSSSSSRDNFQRQGVRTRYPIVRGKPNTGEQIKPANGNGKNGRPNLTATSDKESSSSHGTSKAVGQRFITGPDGNKWVVDFERGVLMNQDGQVLQDSQGKPKRVVLGEDGRTIFDHMGSPLVNQDGMALFGHGRDSQPVVNPKDKVLMVGGKPVLGLDRPHHRITTTTTTTTTTAPTTTPEPTTTEWIIDSTTAPLYPTCPPGTFSKTDEYGYPLLDPEGILDCYPEEESSGMEMDHMVTLTDALALKEDEFLVQTTLPPSTTTTTSTTSTTEIPTPEPDTRPSNHGPSSELDLSGKKRFTAPYVNYIRKDLASPCSLTEALEYLQVDVLQDLIEKDILAANQKQPPKDKPHNFTVVAMEGCHSFIILDWGRPMKDDMVSGYMVHSASYDDILNNRWSSRPSSGTHLAVENLKPNSRYYFKVQAKNVFGLGPVSNTLTYVTESDDPLLIERPPGGEPIWIPFTFKYNSAHSSCTGSQYVKRTWYRKFVGVVLCNSLRYKIFMGDGLRDPFYSIGDTFGQGEDHCQFVDSYRDGRTGPAYLSNNLPSAQGFYRAYRQQQVSFGVVGRRTPHPFVGWYECGVPIPGKW</sequence>
<feature type="compositionally biased region" description="Low complexity" evidence="1">
    <location>
        <begin position="1040"/>
        <end position="1069"/>
    </location>
</feature>
<dbReference type="PROSITE" id="PS50853">
    <property type="entry name" value="FN3"/>
    <property type="match status" value="3"/>
</dbReference>
<feature type="region of interest" description="Disordered" evidence="1">
    <location>
        <begin position="27"/>
        <end position="46"/>
    </location>
</feature>
<evidence type="ECO:0000256" key="2">
    <source>
        <dbReference type="SAM" id="SignalP"/>
    </source>
</evidence>
<dbReference type="Gene3D" id="2.60.40.10">
    <property type="entry name" value="Immunoglobulins"/>
    <property type="match status" value="3"/>
</dbReference>
<organism evidence="4 5">
    <name type="scientific">Cottoperca gobio</name>
    <name type="common">Frogmouth</name>
    <name type="synonym">Aphritis gobio</name>
    <dbReference type="NCBI Taxonomy" id="56716"/>
    <lineage>
        <taxon>Eukaryota</taxon>
        <taxon>Metazoa</taxon>
        <taxon>Chordata</taxon>
        <taxon>Craniata</taxon>
        <taxon>Vertebrata</taxon>
        <taxon>Euteleostomi</taxon>
        <taxon>Actinopterygii</taxon>
        <taxon>Neopterygii</taxon>
        <taxon>Teleostei</taxon>
        <taxon>Neoteleostei</taxon>
        <taxon>Acanthomorphata</taxon>
        <taxon>Eupercaria</taxon>
        <taxon>Perciformes</taxon>
        <taxon>Notothenioidei</taxon>
        <taxon>Bovichtidae</taxon>
        <taxon>Cottoperca</taxon>
    </lineage>
</organism>
<dbReference type="KEGG" id="cgob:115028764"/>
<dbReference type="SMART" id="SM00060">
    <property type="entry name" value="FN3"/>
    <property type="match status" value="2"/>
</dbReference>
<dbReference type="Proteomes" id="UP000504630">
    <property type="component" value="Chromosome 24"/>
</dbReference>
<feature type="domain" description="Fibronectin type-III" evidence="3">
    <location>
        <begin position="230"/>
        <end position="326"/>
    </location>
</feature>
<feature type="compositionally biased region" description="Basic and acidic residues" evidence="1">
    <location>
        <begin position="876"/>
        <end position="904"/>
    </location>
</feature>
<feature type="compositionally biased region" description="Polar residues" evidence="1">
    <location>
        <begin position="186"/>
        <end position="207"/>
    </location>
</feature>
<feature type="compositionally biased region" description="Basic and acidic residues" evidence="1">
    <location>
        <begin position="1088"/>
        <end position="1100"/>
    </location>
</feature>
<dbReference type="FunCoup" id="A0A6J2S9M1">
    <property type="interactions" value="832"/>
</dbReference>
<feature type="compositionally biased region" description="Polar residues" evidence="1">
    <location>
        <begin position="409"/>
        <end position="418"/>
    </location>
</feature>
<dbReference type="CTD" id="84624"/>
<feature type="compositionally biased region" description="Polar residues" evidence="1">
    <location>
        <begin position="1101"/>
        <end position="1125"/>
    </location>
</feature>
<proteinExistence type="predicted"/>
<feature type="region of interest" description="Disordered" evidence="1">
    <location>
        <begin position="405"/>
        <end position="729"/>
    </location>
</feature>
<keyword evidence="2" id="KW-0732">Signal</keyword>
<dbReference type="InterPro" id="IPR013783">
    <property type="entry name" value="Ig-like_fold"/>
</dbReference>
<feature type="compositionally biased region" description="Low complexity" evidence="1">
    <location>
        <begin position="813"/>
        <end position="838"/>
    </location>
</feature>
<dbReference type="SUPFAM" id="SSF49265">
    <property type="entry name" value="Fibronectin type III"/>
    <property type="match status" value="2"/>
</dbReference>
<gene>
    <name evidence="5" type="primary">fndc1</name>
</gene>
<feature type="compositionally biased region" description="Polar residues" evidence="1">
    <location>
        <begin position="839"/>
        <end position="848"/>
    </location>
</feature>